<gene>
    <name evidence="1" type="ORF">KL86DPRO_60225</name>
</gene>
<evidence type="ECO:0000313" key="1">
    <source>
        <dbReference type="EMBL" id="SBW10608.1"/>
    </source>
</evidence>
<organism evidence="1">
    <name type="scientific">uncultured delta proteobacterium</name>
    <dbReference type="NCBI Taxonomy" id="34034"/>
    <lineage>
        <taxon>Bacteria</taxon>
        <taxon>Deltaproteobacteria</taxon>
        <taxon>environmental samples</taxon>
    </lineage>
</organism>
<proteinExistence type="predicted"/>
<sequence length="538" mass="60666">MQRYTEIFVDPECLPRIDATLVSDPDYRDRLLKSARYGLGPYIKFVSNLRGVFGRKDVLSWLDPLVDQFLVQFWDMPASPGEHHAYPWGYVLHGLYVGCAEAEKASQWRPHGAFSSQERKHAELLGFAVLAHFYTGLVRNTYRLYEYTIVSAAAAGSVTFDPARGSDMVLDFKLRHPNHTVVWNELGGSRTKFGCVHFMESLQEDVRRQIPDTAMQALDFLAHEGRHESEDASIARDAELSQHPSTEERYRLGFSAYFNERAGETNPAGHVYRLDETWTAVDAAQFFEKLRMLIDGVHSLDGITGYLLRQNILAGSHEPHALKTAFQIRYPDGKTISKDERKLCFIATPYLRSVCPVLDSSAGEILFTDKGKLLLRGLGIQASVEDGNFCHERSGTASSPATIDNAPSGALNEWGRAILCRMQNYTAQDIDMDNGWLFVADDRVYAAAQVILTIVSTIKSRRQCTLKDVWQEMEDAGFLLSLPRSQEFEVYAPSGETRRMSGLFFEFSLPEELHSDILRSVFVGDAFTNPDTNRRVGF</sequence>
<accession>A0A212KG60</accession>
<dbReference type="AlphaFoldDB" id="A0A212KG60"/>
<reference evidence="1" key="1">
    <citation type="submission" date="2016-04" db="EMBL/GenBank/DDBJ databases">
        <authorList>
            <person name="Evans L.H."/>
            <person name="Alamgir A."/>
            <person name="Owens N."/>
            <person name="Weber N.D."/>
            <person name="Virtaneva K."/>
            <person name="Barbian K."/>
            <person name="Babar A."/>
            <person name="Rosenke K."/>
        </authorList>
    </citation>
    <scope>NUCLEOTIDE SEQUENCE</scope>
    <source>
        <strain evidence="1">86</strain>
    </source>
</reference>
<name>A0A212KG60_9DELT</name>
<dbReference type="EMBL" id="FLUQ01000006">
    <property type="protein sequence ID" value="SBW10608.1"/>
    <property type="molecule type" value="Genomic_DNA"/>
</dbReference>
<protein>
    <submittedName>
        <fullName evidence="1">Uncharacterized protein</fullName>
    </submittedName>
</protein>